<dbReference type="InterPro" id="IPR002398">
    <property type="entry name" value="Pept_C14"/>
</dbReference>
<dbReference type="PANTHER" id="PTHR47901">
    <property type="entry name" value="CASPASE RECRUITMENT DOMAIN-CONTAINING PROTEIN 18"/>
    <property type="match status" value="1"/>
</dbReference>
<dbReference type="GO" id="GO:0006915">
    <property type="term" value="P:apoptotic process"/>
    <property type="evidence" value="ECO:0007669"/>
    <property type="project" value="UniProtKB-KW"/>
</dbReference>
<dbReference type="CDD" id="cd01671">
    <property type="entry name" value="CARD"/>
    <property type="match status" value="1"/>
</dbReference>
<dbReference type="PRINTS" id="PR00376">
    <property type="entry name" value="IL1BCENZYME"/>
</dbReference>
<dbReference type="PROSITE" id="PS01121">
    <property type="entry name" value="CASPASE_HIS"/>
    <property type="match status" value="1"/>
</dbReference>
<keyword evidence="2" id="KW-0645">Protease</keyword>
<keyword evidence="5" id="KW-0788">Thiol protease</keyword>
<feature type="non-terminal residue" evidence="8">
    <location>
        <position position="276"/>
    </location>
</feature>
<keyword evidence="3" id="KW-0053">Apoptosis</keyword>
<dbReference type="SUPFAM" id="SSF52129">
    <property type="entry name" value="Caspase-like"/>
    <property type="match status" value="1"/>
</dbReference>
<protein>
    <recommendedName>
        <fullName evidence="7">Caspase family p20 domain-containing protein</fullName>
    </recommendedName>
</protein>
<dbReference type="InterPro" id="IPR011029">
    <property type="entry name" value="DEATH-like_dom_sf"/>
</dbReference>
<evidence type="ECO:0000256" key="3">
    <source>
        <dbReference type="ARBA" id="ARBA00022703"/>
    </source>
</evidence>
<organism evidence="8">
    <name type="scientific">Graphocephala atropunctata</name>
    <dbReference type="NCBI Taxonomy" id="36148"/>
    <lineage>
        <taxon>Eukaryota</taxon>
        <taxon>Metazoa</taxon>
        <taxon>Ecdysozoa</taxon>
        <taxon>Arthropoda</taxon>
        <taxon>Hexapoda</taxon>
        <taxon>Insecta</taxon>
        <taxon>Pterygota</taxon>
        <taxon>Neoptera</taxon>
        <taxon>Paraneoptera</taxon>
        <taxon>Hemiptera</taxon>
        <taxon>Auchenorrhyncha</taxon>
        <taxon>Membracoidea</taxon>
        <taxon>Cicadellidae</taxon>
        <taxon>Cicadellinae</taxon>
        <taxon>Cicadellini</taxon>
        <taxon>Graphocephala</taxon>
    </lineage>
</organism>
<dbReference type="EMBL" id="GEBQ01019442">
    <property type="protein sequence ID" value="JAT20535.1"/>
    <property type="molecule type" value="Transcribed_RNA"/>
</dbReference>
<name>A0A1B6LA64_9HEMI</name>
<dbReference type="SUPFAM" id="SSF47986">
    <property type="entry name" value="DEATH domain"/>
    <property type="match status" value="1"/>
</dbReference>
<dbReference type="InterPro" id="IPR015917">
    <property type="entry name" value="Pept_C14A"/>
</dbReference>
<reference evidence="8" key="1">
    <citation type="submission" date="2015-11" db="EMBL/GenBank/DDBJ databases">
        <title>De novo transcriptome assembly of four potential Pierce s Disease insect vectors from Arizona vineyards.</title>
        <authorList>
            <person name="Tassone E.E."/>
        </authorList>
    </citation>
    <scope>NUCLEOTIDE SEQUENCE</scope>
</reference>
<dbReference type="GO" id="GO:0004197">
    <property type="term" value="F:cysteine-type endopeptidase activity"/>
    <property type="evidence" value="ECO:0007669"/>
    <property type="project" value="InterPro"/>
</dbReference>
<dbReference type="InterPro" id="IPR016129">
    <property type="entry name" value="Caspase_his_AS"/>
</dbReference>
<dbReference type="Gene3D" id="3.40.50.1460">
    <property type="match status" value="1"/>
</dbReference>
<accession>A0A1B6LA64</accession>
<feature type="domain" description="Caspase family p20" evidence="7">
    <location>
        <begin position="147"/>
        <end position="276"/>
    </location>
</feature>
<dbReference type="SMART" id="SM00115">
    <property type="entry name" value="CASc"/>
    <property type="match status" value="1"/>
</dbReference>
<dbReference type="PANTHER" id="PTHR47901:SF8">
    <property type="entry name" value="CASPASE-3"/>
    <property type="match status" value="1"/>
</dbReference>
<dbReference type="PROSITE" id="PS50208">
    <property type="entry name" value="CASPASE_P20"/>
    <property type="match status" value="1"/>
</dbReference>
<evidence type="ECO:0000256" key="5">
    <source>
        <dbReference type="ARBA" id="ARBA00022807"/>
    </source>
</evidence>
<evidence type="ECO:0000256" key="1">
    <source>
        <dbReference type="ARBA" id="ARBA00010134"/>
    </source>
</evidence>
<dbReference type="Gene3D" id="1.10.533.10">
    <property type="entry name" value="Death Domain, Fas"/>
    <property type="match status" value="1"/>
</dbReference>
<evidence type="ECO:0000256" key="4">
    <source>
        <dbReference type="ARBA" id="ARBA00022801"/>
    </source>
</evidence>
<comment type="similarity">
    <text evidence="1">Belongs to the peptidase C14A family.</text>
</comment>
<gene>
    <name evidence="8" type="ORF">g.2688</name>
</gene>
<dbReference type="InterPro" id="IPR029030">
    <property type="entry name" value="Caspase-like_dom_sf"/>
</dbReference>
<sequence length="276" mass="32289">MDEDDEYKITSNINRLIEGTRDFRVVFNALRKKDFMFNDFMVKEILSAEESRRLEYLYLYVTTRGPRAFRHLVDVFNETGHQHLANLLLNSAKRPSFPTKFINGYGSNEPTLDEEYPFEKEVWEVKMDNVERKDWNREKVYKMDSKPRGLALIINIREFVNDIRSEREGSEHDIKRLKSVLKQLDYVVIVAEENLKANEILVKVKEFAKNDMHTCCDSCIVFVMSHGVDTYYTELTQTVNIVGYDGQSVNSQDIIHPLMPQQCPALVGKPKIVFFQ</sequence>
<keyword evidence="6" id="KW-0865">Zymogen</keyword>
<dbReference type="Pfam" id="PF00656">
    <property type="entry name" value="Peptidase_C14"/>
    <property type="match status" value="1"/>
</dbReference>
<evidence type="ECO:0000256" key="6">
    <source>
        <dbReference type="ARBA" id="ARBA00023145"/>
    </source>
</evidence>
<dbReference type="InterPro" id="IPR011600">
    <property type="entry name" value="Pept_C14_caspase"/>
</dbReference>
<dbReference type="InterPro" id="IPR001309">
    <property type="entry name" value="Pept_C14_p20"/>
</dbReference>
<evidence type="ECO:0000256" key="2">
    <source>
        <dbReference type="ARBA" id="ARBA00022670"/>
    </source>
</evidence>
<dbReference type="GO" id="GO:0006508">
    <property type="term" value="P:proteolysis"/>
    <property type="evidence" value="ECO:0007669"/>
    <property type="project" value="UniProtKB-KW"/>
</dbReference>
<evidence type="ECO:0000259" key="7">
    <source>
        <dbReference type="PROSITE" id="PS50208"/>
    </source>
</evidence>
<proteinExistence type="inferred from homology"/>
<keyword evidence="4" id="KW-0378">Hydrolase</keyword>
<dbReference type="AlphaFoldDB" id="A0A1B6LA64"/>
<evidence type="ECO:0000313" key="8">
    <source>
        <dbReference type="EMBL" id="JAT20535.1"/>
    </source>
</evidence>